<evidence type="ECO:0000313" key="1">
    <source>
        <dbReference type="Proteomes" id="UP000095283"/>
    </source>
</evidence>
<dbReference type="WBParaSite" id="Hba_10586">
    <property type="protein sequence ID" value="Hba_10586"/>
    <property type="gene ID" value="Hba_10586"/>
</dbReference>
<organism evidence="1 2">
    <name type="scientific">Heterorhabditis bacteriophora</name>
    <name type="common">Entomopathogenic nematode worm</name>
    <dbReference type="NCBI Taxonomy" id="37862"/>
    <lineage>
        <taxon>Eukaryota</taxon>
        <taxon>Metazoa</taxon>
        <taxon>Ecdysozoa</taxon>
        <taxon>Nematoda</taxon>
        <taxon>Chromadorea</taxon>
        <taxon>Rhabditida</taxon>
        <taxon>Rhabditina</taxon>
        <taxon>Rhabditomorpha</taxon>
        <taxon>Strongyloidea</taxon>
        <taxon>Heterorhabditidae</taxon>
        <taxon>Heterorhabditis</taxon>
    </lineage>
</organism>
<reference evidence="2" key="1">
    <citation type="submission" date="2016-11" db="UniProtKB">
        <authorList>
            <consortium name="WormBaseParasite"/>
        </authorList>
    </citation>
    <scope>IDENTIFICATION</scope>
</reference>
<name>A0A1I7WZH5_HETBA</name>
<evidence type="ECO:0000313" key="2">
    <source>
        <dbReference type="WBParaSite" id="Hba_10586"/>
    </source>
</evidence>
<sequence length="23" mass="2731">MFGYSCDNKDGNILIFIMFIYIL</sequence>
<accession>A0A1I7WZH5</accession>
<dbReference type="AlphaFoldDB" id="A0A1I7WZH5"/>
<dbReference type="Proteomes" id="UP000095283">
    <property type="component" value="Unplaced"/>
</dbReference>
<protein>
    <submittedName>
        <fullName evidence="2">Uncharacterized protein</fullName>
    </submittedName>
</protein>
<proteinExistence type="predicted"/>
<keyword evidence="1" id="KW-1185">Reference proteome</keyword>